<gene>
    <name evidence="1" type="ORF">METHB2_20083</name>
</gene>
<protein>
    <submittedName>
        <fullName evidence="1">Uncharacterized protein</fullName>
    </submittedName>
</protein>
<name>A0A8S0WNA2_9GAMM</name>
<keyword evidence="2" id="KW-1185">Reference proteome</keyword>
<reference evidence="1 2" key="1">
    <citation type="submission" date="2020-02" db="EMBL/GenBank/DDBJ databases">
        <authorList>
            <person name="Hogendoorn C."/>
        </authorList>
    </citation>
    <scope>NUCLEOTIDE SEQUENCE [LARGE SCALE GENOMIC DNA]</scope>
    <source>
        <strain evidence="1">METHB21</strain>
    </source>
</reference>
<organism evidence="1 2">
    <name type="scientific">Candidatus Methylobacter favarea</name>
    <dbReference type="NCBI Taxonomy" id="2707345"/>
    <lineage>
        <taxon>Bacteria</taxon>
        <taxon>Pseudomonadati</taxon>
        <taxon>Pseudomonadota</taxon>
        <taxon>Gammaproteobacteria</taxon>
        <taxon>Methylococcales</taxon>
        <taxon>Methylococcaceae</taxon>
        <taxon>Methylobacter</taxon>
    </lineage>
</organism>
<accession>A0A8S0WNA2</accession>
<comment type="caution">
    <text evidence="1">The sequence shown here is derived from an EMBL/GenBank/DDBJ whole genome shotgun (WGS) entry which is preliminary data.</text>
</comment>
<evidence type="ECO:0000313" key="1">
    <source>
        <dbReference type="EMBL" id="CAA9890252.1"/>
    </source>
</evidence>
<dbReference type="Proteomes" id="UP000494216">
    <property type="component" value="Unassembled WGS sequence"/>
</dbReference>
<sequence>MDIDIPIFIKANDWLAQVIIKNDKLTDVDTIEPFAPLYFTGQRFLFSAKRASQY</sequence>
<evidence type="ECO:0000313" key="2">
    <source>
        <dbReference type="Proteomes" id="UP000494216"/>
    </source>
</evidence>
<proteinExistence type="predicted"/>
<dbReference type="AlphaFoldDB" id="A0A8S0WNA2"/>
<dbReference type="EMBL" id="CADCXN010000047">
    <property type="protein sequence ID" value="CAA9890252.1"/>
    <property type="molecule type" value="Genomic_DNA"/>
</dbReference>